<name>A0ABT8P2B9_9BURK</name>
<evidence type="ECO:0000256" key="2">
    <source>
        <dbReference type="ARBA" id="ARBA00023027"/>
    </source>
</evidence>
<protein>
    <submittedName>
        <fullName evidence="4">GMC oxidoreductase</fullName>
    </submittedName>
</protein>
<dbReference type="InterPro" id="IPR007867">
    <property type="entry name" value="GMC_OxRtase_C"/>
</dbReference>
<evidence type="ECO:0000256" key="1">
    <source>
        <dbReference type="ARBA" id="ARBA00010790"/>
    </source>
</evidence>
<comment type="similarity">
    <text evidence="1">Belongs to the GMC oxidoreductase family.</text>
</comment>
<keyword evidence="2" id="KW-0520">NAD</keyword>
<dbReference type="Pfam" id="PF05199">
    <property type="entry name" value="GMC_oxred_C"/>
    <property type="match status" value="1"/>
</dbReference>
<evidence type="ECO:0000259" key="3">
    <source>
        <dbReference type="Pfam" id="PF05199"/>
    </source>
</evidence>
<dbReference type="PANTHER" id="PTHR11552">
    <property type="entry name" value="GLUCOSE-METHANOL-CHOLINE GMC OXIDOREDUCTASE"/>
    <property type="match status" value="1"/>
</dbReference>
<dbReference type="EMBL" id="JAUJQL010000023">
    <property type="protein sequence ID" value="MDN7527722.1"/>
    <property type="molecule type" value="Genomic_DNA"/>
</dbReference>
<dbReference type="InterPro" id="IPR012132">
    <property type="entry name" value="GMC_OxRdtase"/>
</dbReference>
<proteinExistence type="inferred from homology"/>
<feature type="domain" description="Glucose-methanol-choline oxidoreductase C-terminal" evidence="3">
    <location>
        <begin position="55"/>
        <end position="95"/>
    </location>
</feature>
<dbReference type="PANTHER" id="PTHR11552:SF147">
    <property type="entry name" value="CHOLINE DEHYDROGENASE, MITOCHONDRIAL"/>
    <property type="match status" value="1"/>
</dbReference>
<gene>
    <name evidence="4" type="ORF">QZM70_32740</name>
</gene>
<dbReference type="SUPFAM" id="SSF51905">
    <property type="entry name" value="FAD/NAD(P)-binding domain"/>
    <property type="match status" value="1"/>
</dbReference>
<dbReference type="InterPro" id="IPR036188">
    <property type="entry name" value="FAD/NAD-bd_sf"/>
</dbReference>
<reference evidence="4" key="1">
    <citation type="submission" date="2023-07" db="EMBL/GenBank/DDBJ databases">
        <title>A collection of bacterial strains from the Burkholderia cepacia Research Laboratory and Repository.</title>
        <authorList>
            <person name="Lipuma J."/>
            <person name="Spilker T."/>
            <person name="Caverly L."/>
        </authorList>
    </citation>
    <scope>NUCLEOTIDE SEQUENCE</scope>
    <source>
        <strain evidence="4">AU45194</strain>
    </source>
</reference>
<organism evidence="4 5">
    <name type="scientific">Burkholderia orbicola</name>
    <dbReference type="NCBI Taxonomy" id="2978683"/>
    <lineage>
        <taxon>Bacteria</taxon>
        <taxon>Pseudomonadati</taxon>
        <taxon>Pseudomonadota</taxon>
        <taxon>Betaproteobacteria</taxon>
        <taxon>Burkholderiales</taxon>
        <taxon>Burkholderiaceae</taxon>
        <taxon>Burkholderia</taxon>
        <taxon>Burkholderia cepacia complex</taxon>
    </lineage>
</organism>
<dbReference type="Proteomes" id="UP001172217">
    <property type="component" value="Unassembled WGS sequence"/>
</dbReference>
<accession>A0ABT8P2B9</accession>
<dbReference type="Gene3D" id="3.50.50.60">
    <property type="entry name" value="FAD/NAD(P)-binding domain"/>
    <property type="match status" value="1"/>
</dbReference>
<comment type="caution">
    <text evidence="4">The sequence shown here is derived from an EMBL/GenBank/DDBJ whole genome shotgun (WGS) entry which is preliminary data.</text>
</comment>
<evidence type="ECO:0000313" key="4">
    <source>
        <dbReference type="EMBL" id="MDN7527722.1"/>
    </source>
</evidence>
<keyword evidence="5" id="KW-1185">Reference proteome</keyword>
<evidence type="ECO:0000313" key="5">
    <source>
        <dbReference type="Proteomes" id="UP001172217"/>
    </source>
</evidence>
<sequence length="110" mass="11770">MSHALMRAVSECDLCPGITAEVKDVGIFELLLVAICGNTKHDNGITGSDQLPIHDNAVVDEELKVRGVENLRVIDGSVMPTIISGNTNLPIMAMAEKAADLIRNSRTSAR</sequence>